<comment type="caution">
    <text evidence="3">The sequence shown here is derived from an EMBL/GenBank/DDBJ whole genome shotgun (WGS) entry which is preliminary data.</text>
</comment>
<organism evidence="3 4">
    <name type="scientific">Pseudonocardia saturnea</name>
    <dbReference type="NCBI Taxonomy" id="33909"/>
    <lineage>
        <taxon>Bacteria</taxon>
        <taxon>Bacillati</taxon>
        <taxon>Actinomycetota</taxon>
        <taxon>Actinomycetes</taxon>
        <taxon>Pseudonocardiales</taxon>
        <taxon>Pseudonocardiaceae</taxon>
        <taxon>Pseudonocardia</taxon>
    </lineage>
</organism>
<feature type="compositionally biased region" description="Low complexity" evidence="1">
    <location>
        <begin position="219"/>
        <end position="230"/>
    </location>
</feature>
<keyword evidence="2" id="KW-0472">Membrane</keyword>
<evidence type="ECO:0000256" key="1">
    <source>
        <dbReference type="SAM" id="MobiDB-lite"/>
    </source>
</evidence>
<evidence type="ECO:0008006" key="5">
    <source>
        <dbReference type="Google" id="ProtNLM"/>
    </source>
</evidence>
<dbReference type="Proteomes" id="UP000320693">
    <property type="component" value="Unassembled WGS sequence"/>
</dbReference>
<gene>
    <name evidence="3" type="ORF">PSA01_42260</name>
</gene>
<keyword evidence="2" id="KW-0812">Transmembrane</keyword>
<protein>
    <recommendedName>
        <fullName evidence="5">DUF3761 domain-containing protein</fullName>
    </recommendedName>
</protein>
<reference evidence="3 4" key="1">
    <citation type="submission" date="2019-06" db="EMBL/GenBank/DDBJ databases">
        <title>Whole genome shotgun sequence of Pseudonocardia saturnea NBRC 14499.</title>
        <authorList>
            <person name="Hosoyama A."/>
            <person name="Uohara A."/>
            <person name="Ohji S."/>
            <person name="Ichikawa N."/>
        </authorList>
    </citation>
    <scope>NUCLEOTIDE SEQUENCE [LARGE SCALE GENOMIC DNA]</scope>
    <source>
        <strain evidence="3 4">NBRC 14499</strain>
    </source>
</reference>
<feature type="compositionally biased region" description="Polar residues" evidence="1">
    <location>
        <begin position="231"/>
        <end position="248"/>
    </location>
</feature>
<evidence type="ECO:0000256" key="2">
    <source>
        <dbReference type="SAM" id="Phobius"/>
    </source>
</evidence>
<keyword evidence="2" id="KW-1133">Transmembrane helix</keyword>
<feature type="region of interest" description="Disordered" evidence="1">
    <location>
        <begin position="145"/>
        <end position="170"/>
    </location>
</feature>
<feature type="compositionally biased region" description="Low complexity" evidence="1">
    <location>
        <begin position="200"/>
        <end position="210"/>
    </location>
</feature>
<sequence length="282" mass="30358">MATDVNGHLHSGWHDDSPTERLPVVGTRAKRNRLATTGIVLVLLAAVSTPFSATAPFGVLFAFAALFCAAIAVWRSREGRVPNRGRAMTALIAAPVLLVLAVAMTPPVDRAASERTAAATAEATEARAIAAVEQERAEQERIEQARVEQERVERERVEQEQAEQARVAEQQRVEQERAEQARVAERERVEQEQQARARADQQAPLRAAPAPQAPPQRPAPAAAPSCNSSSHYINSDGNCVQRPTQASSAPPGATAKCKNGSYSFSQNRSGTCSRNGGVAQWL</sequence>
<feature type="compositionally biased region" description="Basic and acidic residues" evidence="1">
    <location>
        <begin position="145"/>
        <end position="159"/>
    </location>
</feature>
<feature type="compositionally biased region" description="Basic and acidic residues" evidence="1">
    <location>
        <begin position="183"/>
        <end position="199"/>
    </location>
</feature>
<name>A0ABQ0S2P4_9PSEU</name>
<feature type="region of interest" description="Disordered" evidence="1">
    <location>
        <begin position="183"/>
        <end position="282"/>
    </location>
</feature>
<feature type="transmembrane region" description="Helical" evidence="2">
    <location>
        <begin position="87"/>
        <end position="105"/>
    </location>
</feature>
<evidence type="ECO:0000313" key="3">
    <source>
        <dbReference type="EMBL" id="GEC27197.1"/>
    </source>
</evidence>
<feature type="region of interest" description="Disordered" evidence="1">
    <location>
        <begin position="1"/>
        <end position="21"/>
    </location>
</feature>
<evidence type="ECO:0000313" key="4">
    <source>
        <dbReference type="Proteomes" id="UP000320693"/>
    </source>
</evidence>
<keyword evidence="4" id="KW-1185">Reference proteome</keyword>
<proteinExistence type="predicted"/>
<dbReference type="RefSeq" id="WP_232021415.1">
    <property type="nucleotide sequence ID" value="NZ_BJNH01000050.1"/>
</dbReference>
<dbReference type="Pfam" id="PF12587">
    <property type="entry name" value="DUF3761"/>
    <property type="match status" value="1"/>
</dbReference>
<accession>A0ABQ0S2P4</accession>
<feature type="transmembrane region" description="Helical" evidence="2">
    <location>
        <begin position="34"/>
        <end position="51"/>
    </location>
</feature>
<dbReference type="EMBL" id="BJNH01000050">
    <property type="protein sequence ID" value="GEC27197.1"/>
    <property type="molecule type" value="Genomic_DNA"/>
</dbReference>
<feature type="transmembrane region" description="Helical" evidence="2">
    <location>
        <begin position="57"/>
        <end position="75"/>
    </location>
</feature>
<feature type="compositionally biased region" description="Polar residues" evidence="1">
    <location>
        <begin position="260"/>
        <end position="274"/>
    </location>
</feature>
<dbReference type="InterPro" id="IPR022236">
    <property type="entry name" value="DUF3761"/>
</dbReference>